<dbReference type="PANTHER" id="PTHR10825:SF72">
    <property type="entry name" value="UBIQUITIN-LIKE DOMAIN-CONTAINING PROTEIN"/>
    <property type="match status" value="1"/>
</dbReference>
<dbReference type="EMBL" id="JAIZAY010000018">
    <property type="protein sequence ID" value="KAJ8025330.1"/>
    <property type="molecule type" value="Genomic_DNA"/>
</dbReference>
<dbReference type="Proteomes" id="UP001152320">
    <property type="component" value="Chromosome 18"/>
</dbReference>
<evidence type="ECO:0000256" key="1">
    <source>
        <dbReference type="SAM" id="MobiDB-lite"/>
    </source>
</evidence>
<dbReference type="Gene3D" id="3.10.20.90">
    <property type="entry name" value="Phosphatidylinositol 3-kinase Catalytic Subunit, Chain A, domain 1"/>
    <property type="match status" value="1"/>
</dbReference>
<dbReference type="AlphaFoldDB" id="A0A9Q0YMR2"/>
<keyword evidence="3" id="KW-1185">Reference proteome</keyword>
<protein>
    <submittedName>
        <fullName evidence="2">Polycomb complex protein BMI-1-A</fullName>
    </submittedName>
</protein>
<dbReference type="OrthoDB" id="1305878at2759"/>
<feature type="region of interest" description="Disordered" evidence="1">
    <location>
        <begin position="68"/>
        <end position="105"/>
    </location>
</feature>
<sequence>MGYSLKYVDGFVAINLLVEVTHFDNEDDPLPDDYTLMDVAYIYAWRRSGPLPLVFRIFQLTSKRQKVERASVPQTNSQEQLEDENSRCKTADTSGENACSATTEKDSCTVNPSKDSCTMKPAPLKEPVENKTPEKLKHDVQIKVCKIDCFGKTKIIIPEDQNDIDEKSLKKKFSQNNNETPALEMEKGDLKQEDFVNIVDKEGISFSDEPPILTPMVST</sequence>
<dbReference type="PANTHER" id="PTHR10825">
    <property type="entry name" value="RING FINGER DOMAIN-CONTAINING, POLYCOMB GROUP COMPONENT"/>
    <property type="match status" value="1"/>
</dbReference>
<gene>
    <name evidence="2" type="ORF">HOLleu_35508</name>
</gene>
<organism evidence="2 3">
    <name type="scientific">Holothuria leucospilota</name>
    <name type="common">Black long sea cucumber</name>
    <name type="synonym">Mertensiothuria leucospilota</name>
    <dbReference type="NCBI Taxonomy" id="206669"/>
    <lineage>
        <taxon>Eukaryota</taxon>
        <taxon>Metazoa</taxon>
        <taxon>Echinodermata</taxon>
        <taxon>Eleutherozoa</taxon>
        <taxon>Echinozoa</taxon>
        <taxon>Holothuroidea</taxon>
        <taxon>Aspidochirotacea</taxon>
        <taxon>Aspidochirotida</taxon>
        <taxon>Holothuriidae</taxon>
        <taxon>Holothuria</taxon>
    </lineage>
</organism>
<evidence type="ECO:0000313" key="2">
    <source>
        <dbReference type="EMBL" id="KAJ8025330.1"/>
    </source>
</evidence>
<comment type="caution">
    <text evidence="2">The sequence shown here is derived from an EMBL/GenBank/DDBJ whole genome shotgun (WGS) entry which is preliminary data.</text>
</comment>
<proteinExistence type="predicted"/>
<evidence type="ECO:0000313" key="3">
    <source>
        <dbReference type="Proteomes" id="UP001152320"/>
    </source>
</evidence>
<name>A0A9Q0YMR2_HOLLE</name>
<reference evidence="2" key="1">
    <citation type="submission" date="2021-10" db="EMBL/GenBank/DDBJ databases">
        <title>Tropical sea cucumber genome reveals ecological adaptation and Cuvierian tubules defense mechanism.</title>
        <authorList>
            <person name="Chen T."/>
        </authorList>
    </citation>
    <scope>NUCLEOTIDE SEQUENCE</scope>
    <source>
        <strain evidence="2">Nanhai2018</strain>
        <tissue evidence="2">Muscle</tissue>
    </source>
</reference>
<dbReference type="GO" id="GO:0000122">
    <property type="term" value="P:negative regulation of transcription by RNA polymerase II"/>
    <property type="evidence" value="ECO:0007669"/>
    <property type="project" value="TreeGrafter"/>
</dbReference>
<accession>A0A9Q0YMR2</accession>
<feature type="compositionally biased region" description="Polar residues" evidence="1">
    <location>
        <begin position="91"/>
        <end position="105"/>
    </location>
</feature>
<dbReference type="GO" id="GO:1990841">
    <property type="term" value="F:promoter-specific chromatin binding"/>
    <property type="evidence" value="ECO:0007669"/>
    <property type="project" value="TreeGrafter"/>
</dbReference>
<dbReference type="GO" id="GO:0035102">
    <property type="term" value="C:PRC1 complex"/>
    <property type="evidence" value="ECO:0007669"/>
    <property type="project" value="TreeGrafter"/>
</dbReference>